<organism evidence="9 10">
    <name type="scientific">Streptomyces misionensis</name>
    <dbReference type="NCBI Taxonomy" id="67331"/>
    <lineage>
        <taxon>Bacteria</taxon>
        <taxon>Bacillati</taxon>
        <taxon>Actinomycetota</taxon>
        <taxon>Actinomycetes</taxon>
        <taxon>Kitasatosporales</taxon>
        <taxon>Streptomycetaceae</taxon>
        <taxon>Streptomyces</taxon>
    </lineage>
</organism>
<keyword evidence="3" id="KW-0479">Metal-binding</keyword>
<evidence type="ECO:0000256" key="3">
    <source>
        <dbReference type="ARBA" id="ARBA00022723"/>
    </source>
</evidence>
<dbReference type="PANTHER" id="PTHR43275:SF1">
    <property type="entry name" value="D-MALATE DEHYDROGENASE [DECARBOXYLATING]"/>
    <property type="match status" value="1"/>
</dbReference>
<dbReference type="GO" id="GO:0046872">
    <property type="term" value="F:metal ion binding"/>
    <property type="evidence" value="ECO:0007669"/>
    <property type="project" value="UniProtKB-KW"/>
</dbReference>
<keyword evidence="4" id="KW-0560">Oxidoreductase</keyword>
<evidence type="ECO:0000256" key="6">
    <source>
        <dbReference type="ARBA" id="ARBA00023211"/>
    </source>
</evidence>
<evidence type="ECO:0000256" key="2">
    <source>
        <dbReference type="ARBA" id="ARBA00001946"/>
    </source>
</evidence>
<feature type="domain" description="Isopropylmalate dehydrogenase-like" evidence="8">
    <location>
        <begin position="128"/>
        <end position="464"/>
    </location>
</feature>
<dbReference type="AlphaFoldDB" id="A0A5C6IYN7"/>
<evidence type="ECO:0000256" key="7">
    <source>
        <dbReference type="SAM" id="MobiDB-lite"/>
    </source>
</evidence>
<name>A0A5C6IYN7_9ACTN</name>
<evidence type="ECO:0000256" key="4">
    <source>
        <dbReference type="ARBA" id="ARBA00023002"/>
    </source>
</evidence>
<sequence length="486" mass="53738">MGHPAHGTGRRRRRAGQPRGVQRHRARPAAVRRHRRRVRRGARRPGRPGRRRLRRTPPLRRPDDGHRLPPPQHRGPVRRLRTGPRRPHPRGHLGRRHPRLLPSREVRHPRRPPRHGRHPVTRAHSAPVVGLAVGRGTGPELADVFERVLGALTAGHPHGVTIERSPRLYHSYVSLRGERDIARIRALTAEDADHYERFCRTSAEQGTTAVFRTAINAQSLYLVRGRLRAVKVDLLGTRRRSLLLVRDQAQGFYTGENRHTPGEVTRTTTFSRELTEAVVSYALSRARREWPDGRIGRIVMAYKFHLLDGALDAWVSALADRLGVEIGLFQPDTVNRDLITHGLPDRTLLIAGNEWADIMHVMLLERFGSDRQENRCTENVFLDPALSGLTEYQTVHGSADDLAGRDLVNPVATFRAAALVAERHAGRAGAVAAVEKALRTLAGRGIRTPDLGGRHSTSAVTDALLATLGASGTGGTPADAALVGGS</sequence>
<dbReference type="InterPro" id="IPR050501">
    <property type="entry name" value="ICDH/IPMDH"/>
</dbReference>
<protein>
    <submittedName>
        <fullName evidence="9">Isocitrate dehydrogenase</fullName>
    </submittedName>
</protein>
<dbReference type="SUPFAM" id="SSF53659">
    <property type="entry name" value="Isocitrate/Isopropylmalate dehydrogenase-like"/>
    <property type="match status" value="1"/>
</dbReference>
<comment type="cofactor">
    <cofactor evidence="1">
        <name>Mn(2+)</name>
        <dbReference type="ChEBI" id="CHEBI:29035"/>
    </cofactor>
</comment>
<evidence type="ECO:0000259" key="8">
    <source>
        <dbReference type="SMART" id="SM01329"/>
    </source>
</evidence>
<dbReference type="GO" id="GO:0016491">
    <property type="term" value="F:oxidoreductase activity"/>
    <property type="evidence" value="ECO:0007669"/>
    <property type="project" value="UniProtKB-KW"/>
</dbReference>
<dbReference type="Proteomes" id="UP000320481">
    <property type="component" value="Unassembled WGS sequence"/>
</dbReference>
<feature type="compositionally biased region" description="Basic residues" evidence="7">
    <location>
        <begin position="75"/>
        <end position="99"/>
    </location>
</feature>
<proteinExistence type="predicted"/>
<feature type="compositionally biased region" description="Basic residues" evidence="7">
    <location>
        <begin position="107"/>
        <end position="121"/>
    </location>
</feature>
<feature type="compositionally biased region" description="Basic residues" evidence="7">
    <location>
        <begin position="8"/>
        <end position="58"/>
    </location>
</feature>
<comment type="cofactor">
    <cofactor evidence="2">
        <name>Mg(2+)</name>
        <dbReference type="ChEBI" id="CHEBI:18420"/>
    </cofactor>
</comment>
<keyword evidence="5" id="KW-0520">NAD</keyword>
<evidence type="ECO:0000313" key="9">
    <source>
        <dbReference type="EMBL" id="TWV33880.1"/>
    </source>
</evidence>
<comment type="caution">
    <text evidence="9">The sequence shown here is derived from an EMBL/GenBank/DDBJ whole genome shotgun (WGS) entry which is preliminary data.</text>
</comment>
<evidence type="ECO:0000256" key="5">
    <source>
        <dbReference type="ARBA" id="ARBA00023027"/>
    </source>
</evidence>
<keyword evidence="6" id="KW-0464">Manganese</keyword>
<dbReference type="EMBL" id="VOGW01000177">
    <property type="protein sequence ID" value="TWV33880.1"/>
    <property type="molecule type" value="Genomic_DNA"/>
</dbReference>
<gene>
    <name evidence="9" type="ORF">FRZ03_29755</name>
</gene>
<dbReference type="SMART" id="SM01329">
    <property type="entry name" value="Iso_dh"/>
    <property type="match status" value="1"/>
</dbReference>
<dbReference type="InterPro" id="IPR024084">
    <property type="entry name" value="IsoPropMal-DH-like_dom"/>
</dbReference>
<dbReference type="Pfam" id="PF00180">
    <property type="entry name" value="Iso_dh"/>
    <property type="match status" value="1"/>
</dbReference>
<dbReference type="PANTHER" id="PTHR43275">
    <property type="entry name" value="D-MALATE DEHYDROGENASE [DECARBOXYLATING]"/>
    <property type="match status" value="1"/>
</dbReference>
<keyword evidence="10" id="KW-1185">Reference proteome</keyword>
<evidence type="ECO:0000256" key="1">
    <source>
        <dbReference type="ARBA" id="ARBA00001936"/>
    </source>
</evidence>
<accession>A0A5C6IYN7</accession>
<dbReference type="Gene3D" id="3.40.718.10">
    <property type="entry name" value="Isopropylmalate Dehydrogenase"/>
    <property type="match status" value="1"/>
</dbReference>
<reference evidence="9" key="1">
    <citation type="journal article" date="2019" name="Microbiol. Resour. Announc.">
        <title>Draft Genomic Sequences of Streptomyces misionensis and Streptomyces albidoflavus, bacteria applied for phytopathogen biocontrol.</title>
        <authorList>
            <person name="Pylro V."/>
            <person name="Dias A."/>
            <person name="Andreote F."/>
            <person name="Varani A."/>
            <person name="Andreote C."/>
            <person name="Bernardo E."/>
            <person name="Martins T."/>
        </authorList>
    </citation>
    <scope>NUCLEOTIDE SEQUENCE [LARGE SCALE GENOMIC DNA]</scope>
    <source>
        <strain evidence="9">66</strain>
    </source>
</reference>
<feature type="region of interest" description="Disordered" evidence="7">
    <location>
        <begin position="1"/>
        <end position="121"/>
    </location>
</feature>
<evidence type="ECO:0000313" key="10">
    <source>
        <dbReference type="Proteomes" id="UP000320481"/>
    </source>
</evidence>